<comment type="caution">
    <text evidence="3">The sequence shown here is derived from an EMBL/GenBank/DDBJ whole genome shotgun (WGS) entry which is preliminary data.</text>
</comment>
<organism evidence="3 4">
    <name type="scientific">Geodermatophilus maliterrae</name>
    <dbReference type="NCBI Taxonomy" id="3162531"/>
    <lineage>
        <taxon>Bacteria</taxon>
        <taxon>Bacillati</taxon>
        <taxon>Actinomycetota</taxon>
        <taxon>Actinomycetes</taxon>
        <taxon>Geodermatophilales</taxon>
        <taxon>Geodermatophilaceae</taxon>
        <taxon>Geodermatophilus</taxon>
    </lineage>
</organism>
<evidence type="ECO:0000256" key="1">
    <source>
        <dbReference type="SAM" id="MobiDB-lite"/>
    </source>
</evidence>
<proteinExistence type="predicted"/>
<feature type="domain" description="Metallo-beta-lactamase" evidence="2">
    <location>
        <begin position="47"/>
        <end position="223"/>
    </location>
</feature>
<dbReference type="InterPro" id="IPR036866">
    <property type="entry name" value="RibonucZ/Hydroxyglut_hydro"/>
</dbReference>
<dbReference type="SMART" id="SM00849">
    <property type="entry name" value="Lactamase_B"/>
    <property type="match status" value="1"/>
</dbReference>
<dbReference type="InterPro" id="IPR001279">
    <property type="entry name" value="Metallo-B-lactamas"/>
</dbReference>
<dbReference type="InterPro" id="IPR050855">
    <property type="entry name" value="NDM-1-like"/>
</dbReference>
<keyword evidence="4" id="KW-1185">Reference proteome</keyword>
<accession>A0ABV3XHG2</accession>
<evidence type="ECO:0000259" key="2">
    <source>
        <dbReference type="SMART" id="SM00849"/>
    </source>
</evidence>
<protein>
    <submittedName>
        <fullName evidence="3">MBL fold metallo-hydrolase</fullName>
    </submittedName>
</protein>
<dbReference type="PANTHER" id="PTHR42951:SF4">
    <property type="entry name" value="ACYL-COENZYME A THIOESTERASE MBLAC2"/>
    <property type="match status" value="1"/>
</dbReference>
<evidence type="ECO:0000313" key="3">
    <source>
        <dbReference type="EMBL" id="MEX5719817.1"/>
    </source>
</evidence>
<dbReference type="Gene3D" id="3.60.15.10">
    <property type="entry name" value="Ribonuclease Z/Hydroxyacylglutathione hydrolase-like"/>
    <property type="match status" value="1"/>
</dbReference>
<dbReference type="EMBL" id="JBFNXQ010000051">
    <property type="protein sequence ID" value="MEX5719817.1"/>
    <property type="molecule type" value="Genomic_DNA"/>
</dbReference>
<reference evidence="3 4" key="1">
    <citation type="submission" date="2024-06" db="EMBL/GenBank/DDBJ databases">
        <title>Draft genome sequence of Geodermatophilus badlandi, a novel member of the Geodermatophilaceae isolated from badland sedimentary rocks in the Red desert, Wyoming, USA.</title>
        <authorList>
            <person name="Ben Tekaya S."/>
            <person name="Nouioui I."/>
            <person name="Flores G.M."/>
            <person name="Shaal M.N."/>
            <person name="Bredoire F."/>
            <person name="Basile F."/>
            <person name="Van Diepen L."/>
            <person name="Ward N.L."/>
        </authorList>
    </citation>
    <scope>NUCLEOTIDE SEQUENCE [LARGE SCALE GENOMIC DNA]</scope>
    <source>
        <strain evidence="3 4">WL48A</strain>
    </source>
</reference>
<dbReference type="SUPFAM" id="SSF56281">
    <property type="entry name" value="Metallo-hydrolase/oxidoreductase"/>
    <property type="match status" value="1"/>
</dbReference>
<gene>
    <name evidence="3" type="ORF">ABQ292_15745</name>
</gene>
<dbReference type="PANTHER" id="PTHR42951">
    <property type="entry name" value="METALLO-BETA-LACTAMASE DOMAIN-CONTAINING"/>
    <property type="match status" value="1"/>
</dbReference>
<feature type="compositionally biased region" description="Low complexity" evidence="1">
    <location>
        <begin position="284"/>
        <end position="299"/>
    </location>
</feature>
<feature type="region of interest" description="Disordered" evidence="1">
    <location>
        <begin position="279"/>
        <end position="299"/>
    </location>
</feature>
<dbReference type="RefSeq" id="WP_369208024.1">
    <property type="nucleotide sequence ID" value="NZ_JBFNXQ010000051.1"/>
</dbReference>
<dbReference type="Pfam" id="PF00753">
    <property type="entry name" value="Lactamase_B"/>
    <property type="match status" value="1"/>
</dbReference>
<sequence>MATPLESVAWIHGAADCSGTSDPLIQVHRLDRDTFVLRLSKCYSFEANFLHLLLGRRRALLLDTGARPDPGARDRTLPLRRTVDEVVTGWSTERGVPEPDLVVAHTHAHGDHVSGDDQFTGRPRTHVVAPTLPAVTEFFGLPDWPDGEAGLELGGRRVTVLPIPGHEPTHIAVHDSRTGALFTGDTLYPGLLTVRDWPAYRRSAARLADLVRREEVSVVLGAHVEMTRTPGQLYPLGTTHQPDEHPLPLTPAHVLELHEACEAMAGAPHLDVHDDFVIRPPVPDGARPGAAGGSAPPGT</sequence>
<evidence type="ECO:0000313" key="4">
    <source>
        <dbReference type="Proteomes" id="UP001560045"/>
    </source>
</evidence>
<dbReference type="Proteomes" id="UP001560045">
    <property type="component" value="Unassembled WGS sequence"/>
</dbReference>
<name>A0ABV3XHG2_9ACTN</name>